<reference evidence="2" key="1">
    <citation type="submission" date="2023-07" db="EMBL/GenBank/DDBJ databases">
        <title>Chromosome-level Genome Assembly of Striped Snakehead (Channa striata).</title>
        <authorList>
            <person name="Liu H."/>
        </authorList>
    </citation>
    <scope>NUCLEOTIDE SEQUENCE</scope>
    <source>
        <strain evidence="2">Gz</strain>
        <tissue evidence="2">Muscle</tissue>
    </source>
</reference>
<protein>
    <submittedName>
        <fullName evidence="2">Uncharacterized protein</fullName>
    </submittedName>
</protein>
<feature type="compositionally biased region" description="Acidic residues" evidence="1">
    <location>
        <begin position="41"/>
        <end position="68"/>
    </location>
</feature>
<dbReference type="Proteomes" id="UP001187415">
    <property type="component" value="Unassembled WGS sequence"/>
</dbReference>
<feature type="compositionally biased region" description="Low complexity" evidence="1">
    <location>
        <begin position="141"/>
        <end position="155"/>
    </location>
</feature>
<evidence type="ECO:0000313" key="3">
    <source>
        <dbReference type="Proteomes" id="UP001187415"/>
    </source>
</evidence>
<feature type="compositionally biased region" description="Low complexity" evidence="1">
    <location>
        <begin position="174"/>
        <end position="187"/>
    </location>
</feature>
<feature type="region of interest" description="Disordered" evidence="1">
    <location>
        <begin position="38"/>
        <end position="208"/>
    </location>
</feature>
<organism evidence="2 3">
    <name type="scientific">Channa striata</name>
    <name type="common">Snakehead murrel</name>
    <name type="synonym">Ophicephalus striatus</name>
    <dbReference type="NCBI Taxonomy" id="64152"/>
    <lineage>
        <taxon>Eukaryota</taxon>
        <taxon>Metazoa</taxon>
        <taxon>Chordata</taxon>
        <taxon>Craniata</taxon>
        <taxon>Vertebrata</taxon>
        <taxon>Euteleostomi</taxon>
        <taxon>Actinopterygii</taxon>
        <taxon>Neopterygii</taxon>
        <taxon>Teleostei</taxon>
        <taxon>Neoteleostei</taxon>
        <taxon>Acanthomorphata</taxon>
        <taxon>Anabantaria</taxon>
        <taxon>Anabantiformes</taxon>
        <taxon>Channoidei</taxon>
        <taxon>Channidae</taxon>
        <taxon>Channa</taxon>
    </lineage>
</organism>
<name>A0AA88NH32_CHASR</name>
<keyword evidence="3" id="KW-1185">Reference proteome</keyword>
<comment type="caution">
    <text evidence="2">The sequence shown here is derived from an EMBL/GenBank/DDBJ whole genome shotgun (WGS) entry which is preliminary data.</text>
</comment>
<evidence type="ECO:0000313" key="2">
    <source>
        <dbReference type="EMBL" id="KAK2857181.1"/>
    </source>
</evidence>
<feature type="compositionally biased region" description="Basic and acidic residues" evidence="1">
    <location>
        <begin position="77"/>
        <end position="91"/>
    </location>
</feature>
<sequence length="208" mass="22367">MQEAVGRVFLHICLFPRSTSFCSCLSLSELLFCNKRWSKGEEEEEEEEEEDEEEDKDDDEGVEEDEERNDSSSETEVADKLMEKPTEKPEELSEEPEPEGELRAAAEISNEPVTAAEEKPDVSCKPANGAAHSSKSQSGPGKKLSLFGRLSSSRSKQTRGTDQTPAGGTDSGNAAAQGEPAPSAAGGNNNPEANRASQRSRSGACTLL</sequence>
<proteinExistence type="predicted"/>
<dbReference type="AlphaFoldDB" id="A0AA88NH32"/>
<dbReference type="EMBL" id="JAUPFM010000003">
    <property type="protein sequence ID" value="KAK2857181.1"/>
    <property type="molecule type" value="Genomic_DNA"/>
</dbReference>
<evidence type="ECO:0000256" key="1">
    <source>
        <dbReference type="SAM" id="MobiDB-lite"/>
    </source>
</evidence>
<accession>A0AA88NH32</accession>
<feature type="compositionally biased region" description="Polar residues" evidence="1">
    <location>
        <begin position="188"/>
        <end position="208"/>
    </location>
</feature>
<gene>
    <name evidence="2" type="ORF">Q5P01_005916</name>
</gene>